<reference evidence="1 2" key="1">
    <citation type="submission" date="2019-03" db="EMBL/GenBank/DDBJ databases">
        <title>First draft genome of Liparis tanakae, snailfish: a comprehensive survey of snailfish specific genes.</title>
        <authorList>
            <person name="Kim W."/>
            <person name="Song I."/>
            <person name="Jeong J.-H."/>
            <person name="Kim D."/>
            <person name="Kim S."/>
            <person name="Ryu S."/>
            <person name="Song J.Y."/>
            <person name="Lee S.K."/>
        </authorList>
    </citation>
    <scope>NUCLEOTIDE SEQUENCE [LARGE SCALE GENOMIC DNA]</scope>
    <source>
        <tissue evidence="1">Muscle</tissue>
    </source>
</reference>
<protein>
    <submittedName>
        <fullName evidence="1">CUB and sushi domain-containing protein 3</fullName>
    </submittedName>
</protein>
<dbReference type="OrthoDB" id="431034at2759"/>
<organism evidence="1 2">
    <name type="scientific">Liparis tanakae</name>
    <name type="common">Tanaka's snailfish</name>
    <dbReference type="NCBI Taxonomy" id="230148"/>
    <lineage>
        <taxon>Eukaryota</taxon>
        <taxon>Metazoa</taxon>
        <taxon>Chordata</taxon>
        <taxon>Craniata</taxon>
        <taxon>Vertebrata</taxon>
        <taxon>Euteleostomi</taxon>
        <taxon>Actinopterygii</taxon>
        <taxon>Neopterygii</taxon>
        <taxon>Teleostei</taxon>
        <taxon>Neoteleostei</taxon>
        <taxon>Acanthomorphata</taxon>
        <taxon>Eupercaria</taxon>
        <taxon>Perciformes</taxon>
        <taxon>Cottioidei</taxon>
        <taxon>Cottales</taxon>
        <taxon>Liparidae</taxon>
        <taxon>Liparis</taxon>
    </lineage>
</organism>
<dbReference type="AlphaFoldDB" id="A0A4Z2ECV3"/>
<evidence type="ECO:0000313" key="1">
    <source>
        <dbReference type="EMBL" id="TNN26390.1"/>
    </source>
</evidence>
<dbReference type="EMBL" id="SRLO01010340">
    <property type="protein sequence ID" value="TNN26390.1"/>
    <property type="molecule type" value="Genomic_DNA"/>
</dbReference>
<evidence type="ECO:0000313" key="2">
    <source>
        <dbReference type="Proteomes" id="UP000314294"/>
    </source>
</evidence>
<accession>A0A4Z2ECV3</accession>
<dbReference type="Proteomes" id="UP000314294">
    <property type="component" value="Unassembled WGS sequence"/>
</dbReference>
<comment type="caution">
    <text evidence="1">The sequence shown here is derived from an EMBL/GenBank/DDBJ whole genome shotgun (WGS) entry which is preliminary data.</text>
</comment>
<proteinExistence type="predicted"/>
<name>A0A4Z2ECV3_9TELE</name>
<keyword evidence="2" id="KW-1185">Reference proteome</keyword>
<sequence length="94" mass="10088">MPPPVTSSGSIFSLRLTSDFAVSAHGFKVAYEVTLVLEPSPGGGRQPRPPRRVRSLDCWIKVLRASTRLPVVLMSGEDSGLQDSHSLDSGRGLV</sequence>
<gene>
    <name evidence="1" type="primary">CSMD3_5</name>
    <name evidence="1" type="ORF">EYF80_063474</name>
</gene>